<keyword evidence="3" id="KW-0349">Heme</keyword>
<protein>
    <recommendedName>
        <fullName evidence="10">Cytochrome P450</fullName>
    </recommendedName>
</protein>
<evidence type="ECO:0000256" key="4">
    <source>
        <dbReference type="ARBA" id="ARBA00022723"/>
    </source>
</evidence>
<dbReference type="InterPro" id="IPR001128">
    <property type="entry name" value="Cyt_P450"/>
</dbReference>
<keyword evidence="9" id="KW-1185">Reference proteome</keyword>
<name>R0KT01_EXST2</name>
<dbReference type="eggNOG" id="KOG0157">
    <property type="taxonomic scope" value="Eukaryota"/>
</dbReference>
<dbReference type="PANTHER" id="PTHR24305:SF29">
    <property type="entry name" value="BENZOATE-PARA-HYDROXYLASE"/>
    <property type="match status" value="1"/>
</dbReference>
<evidence type="ECO:0000256" key="3">
    <source>
        <dbReference type="ARBA" id="ARBA00022617"/>
    </source>
</evidence>
<evidence type="ECO:0008006" key="10">
    <source>
        <dbReference type="Google" id="ProtNLM"/>
    </source>
</evidence>
<dbReference type="GeneID" id="19404658"/>
<keyword evidence="4" id="KW-0479">Metal-binding</keyword>
<evidence type="ECO:0000256" key="6">
    <source>
        <dbReference type="ARBA" id="ARBA00023004"/>
    </source>
</evidence>
<organism evidence="8 9">
    <name type="scientific">Exserohilum turcicum (strain 28A)</name>
    <name type="common">Northern leaf blight fungus</name>
    <name type="synonym">Setosphaeria turcica</name>
    <dbReference type="NCBI Taxonomy" id="671987"/>
    <lineage>
        <taxon>Eukaryota</taxon>
        <taxon>Fungi</taxon>
        <taxon>Dikarya</taxon>
        <taxon>Ascomycota</taxon>
        <taxon>Pezizomycotina</taxon>
        <taxon>Dothideomycetes</taxon>
        <taxon>Pleosporomycetidae</taxon>
        <taxon>Pleosporales</taxon>
        <taxon>Pleosporineae</taxon>
        <taxon>Pleosporaceae</taxon>
        <taxon>Exserohilum</taxon>
    </lineage>
</organism>
<proteinExistence type="inferred from homology"/>
<dbReference type="EMBL" id="KB908481">
    <property type="protein sequence ID" value="EOA92084.1"/>
    <property type="molecule type" value="Genomic_DNA"/>
</dbReference>
<comment type="cofactor">
    <cofactor evidence="1">
        <name>heme</name>
        <dbReference type="ChEBI" id="CHEBI:30413"/>
    </cofactor>
</comment>
<evidence type="ECO:0000256" key="7">
    <source>
        <dbReference type="ARBA" id="ARBA00023033"/>
    </source>
</evidence>
<evidence type="ECO:0000313" key="9">
    <source>
        <dbReference type="Proteomes" id="UP000016935"/>
    </source>
</evidence>
<evidence type="ECO:0000256" key="2">
    <source>
        <dbReference type="ARBA" id="ARBA00010617"/>
    </source>
</evidence>
<dbReference type="OrthoDB" id="1470350at2759"/>
<keyword evidence="7" id="KW-0503">Monooxygenase</keyword>
<keyword evidence="5" id="KW-0560">Oxidoreductase</keyword>
<dbReference type="STRING" id="671987.R0KT01"/>
<gene>
    <name evidence="8" type="ORF">SETTUDRAFT_40941</name>
</gene>
<accession>R0KT01</accession>
<reference evidence="8 9" key="1">
    <citation type="journal article" date="2012" name="PLoS Pathog.">
        <title>Diverse lifestyles and strategies of plant pathogenesis encoded in the genomes of eighteen Dothideomycetes fungi.</title>
        <authorList>
            <person name="Ohm R.A."/>
            <person name="Feau N."/>
            <person name="Henrissat B."/>
            <person name="Schoch C.L."/>
            <person name="Horwitz B.A."/>
            <person name="Barry K.W."/>
            <person name="Condon B.J."/>
            <person name="Copeland A.C."/>
            <person name="Dhillon B."/>
            <person name="Glaser F."/>
            <person name="Hesse C.N."/>
            <person name="Kosti I."/>
            <person name="LaButti K."/>
            <person name="Lindquist E.A."/>
            <person name="Lucas S."/>
            <person name="Salamov A.A."/>
            <person name="Bradshaw R.E."/>
            <person name="Ciuffetti L."/>
            <person name="Hamelin R.C."/>
            <person name="Kema G.H.J."/>
            <person name="Lawrence C."/>
            <person name="Scott J.A."/>
            <person name="Spatafora J.W."/>
            <person name="Turgeon B.G."/>
            <person name="de Wit P.J.G.M."/>
            <person name="Zhong S."/>
            <person name="Goodwin S.B."/>
            <person name="Grigoriev I.V."/>
        </authorList>
    </citation>
    <scope>NUCLEOTIDE SEQUENCE [LARGE SCALE GENOMIC DNA]</scope>
    <source>
        <strain evidence="9">28A</strain>
    </source>
</reference>
<dbReference type="HOGENOM" id="CLU_001570_14_0_1"/>
<dbReference type="Pfam" id="PF00067">
    <property type="entry name" value="p450"/>
    <property type="match status" value="1"/>
</dbReference>
<dbReference type="GO" id="GO:0005506">
    <property type="term" value="F:iron ion binding"/>
    <property type="evidence" value="ECO:0007669"/>
    <property type="project" value="InterPro"/>
</dbReference>
<dbReference type="Gene3D" id="1.10.630.10">
    <property type="entry name" value="Cytochrome P450"/>
    <property type="match status" value="1"/>
</dbReference>
<dbReference type="GO" id="GO:0016705">
    <property type="term" value="F:oxidoreductase activity, acting on paired donors, with incorporation or reduction of molecular oxygen"/>
    <property type="evidence" value="ECO:0007669"/>
    <property type="project" value="InterPro"/>
</dbReference>
<dbReference type="SUPFAM" id="SSF48264">
    <property type="entry name" value="Cytochrome P450"/>
    <property type="match status" value="1"/>
</dbReference>
<evidence type="ECO:0000313" key="8">
    <source>
        <dbReference type="EMBL" id="EOA92084.1"/>
    </source>
</evidence>
<comment type="similarity">
    <text evidence="2">Belongs to the cytochrome P450 family.</text>
</comment>
<dbReference type="Proteomes" id="UP000016935">
    <property type="component" value="Unassembled WGS sequence"/>
</dbReference>
<keyword evidence="6" id="KW-0408">Iron</keyword>
<dbReference type="AlphaFoldDB" id="R0KT01"/>
<reference evidence="8 9" key="2">
    <citation type="journal article" date="2013" name="PLoS Genet.">
        <title>Comparative genome structure, secondary metabolite, and effector coding capacity across Cochliobolus pathogens.</title>
        <authorList>
            <person name="Condon B.J."/>
            <person name="Leng Y."/>
            <person name="Wu D."/>
            <person name="Bushley K.E."/>
            <person name="Ohm R.A."/>
            <person name="Otillar R."/>
            <person name="Martin J."/>
            <person name="Schackwitz W."/>
            <person name="Grimwood J."/>
            <person name="MohdZainudin N."/>
            <person name="Xue C."/>
            <person name="Wang R."/>
            <person name="Manning V.A."/>
            <person name="Dhillon B."/>
            <person name="Tu Z.J."/>
            <person name="Steffenson B.J."/>
            <person name="Salamov A."/>
            <person name="Sun H."/>
            <person name="Lowry S."/>
            <person name="LaButti K."/>
            <person name="Han J."/>
            <person name="Copeland A."/>
            <person name="Lindquist E."/>
            <person name="Barry K."/>
            <person name="Schmutz J."/>
            <person name="Baker S.E."/>
            <person name="Ciuffetti L.M."/>
            <person name="Grigoriev I.V."/>
            <person name="Zhong S."/>
            <person name="Turgeon B.G."/>
        </authorList>
    </citation>
    <scope>NUCLEOTIDE SEQUENCE [LARGE SCALE GENOMIC DNA]</scope>
    <source>
        <strain evidence="9">28A</strain>
    </source>
</reference>
<evidence type="ECO:0000256" key="1">
    <source>
        <dbReference type="ARBA" id="ARBA00001971"/>
    </source>
</evidence>
<evidence type="ECO:0000256" key="5">
    <source>
        <dbReference type="ARBA" id="ARBA00023002"/>
    </source>
</evidence>
<dbReference type="PANTHER" id="PTHR24305">
    <property type="entry name" value="CYTOCHROME P450"/>
    <property type="match status" value="1"/>
</dbReference>
<dbReference type="InterPro" id="IPR036396">
    <property type="entry name" value="Cyt_P450_sf"/>
</dbReference>
<sequence length="431" mass="48505">MHSIYDGCFVWANPFYWNPTQVLAVILILIVAKIVTEHFLSPLHNIHGPFSAKYSAIWLAKQCRKTRRSAAVMEQHKIHGDFVRIAPSHVSINNPEAVNVIYGHKSGFVKSVFYDAFLQVTPVVFNVRDVDEHQRKRKYLNPAFSARALSDFEPYMDAELLAWKTRLLGMVKGDRAVIDFVTWTNYLAFDIIGRFAFGSSFGFIEKGEDPYNLIATIDRRGEVFNALGSLPSYIRPLMKYNFLDSFWSAGLRARANLESIGRAAYQRRKDNKNPEKDLLSYLFQAKDVNGAIQEQEMIAESISFIVGGSDTTSSTITNFIDIVSRDPAIQKRLQAELDEAFPGMQHDDWVAPDKVVQNLPLLVATLREVMRIRPTSATGLERVVPEGGKTIAGVYFPAGVSVPAKPKVFMLTRSVGPTDRPTTNFEFSGNR</sequence>
<dbReference type="InterPro" id="IPR050121">
    <property type="entry name" value="Cytochrome_P450_monoxygenase"/>
</dbReference>
<dbReference type="GO" id="GO:0004497">
    <property type="term" value="F:monooxygenase activity"/>
    <property type="evidence" value="ECO:0007669"/>
    <property type="project" value="UniProtKB-KW"/>
</dbReference>
<dbReference type="GO" id="GO:0020037">
    <property type="term" value="F:heme binding"/>
    <property type="evidence" value="ECO:0007669"/>
    <property type="project" value="InterPro"/>
</dbReference>
<dbReference type="RefSeq" id="XP_008020300.1">
    <property type="nucleotide sequence ID" value="XM_008022109.1"/>
</dbReference>